<dbReference type="Proteomes" id="UP001652660">
    <property type="component" value="Chromosome 2c"/>
</dbReference>
<proteinExistence type="predicted"/>
<dbReference type="GO" id="GO:0016020">
    <property type="term" value="C:membrane"/>
    <property type="evidence" value="ECO:0007669"/>
    <property type="project" value="UniProtKB-SubCell"/>
</dbReference>
<evidence type="ECO:0000256" key="2">
    <source>
        <dbReference type="ARBA" id="ARBA00022692"/>
    </source>
</evidence>
<evidence type="ECO:0000313" key="10">
    <source>
        <dbReference type="RefSeq" id="XP_027106591.1"/>
    </source>
</evidence>
<evidence type="ECO:0000256" key="5">
    <source>
        <dbReference type="SAM" id="Coils"/>
    </source>
</evidence>
<keyword evidence="5" id="KW-0175">Coiled coil</keyword>
<organism evidence="9 10">
    <name type="scientific">Coffea arabica</name>
    <name type="common">Arabian coffee</name>
    <dbReference type="NCBI Taxonomy" id="13443"/>
    <lineage>
        <taxon>Eukaryota</taxon>
        <taxon>Viridiplantae</taxon>
        <taxon>Streptophyta</taxon>
        <taxon>Embryophyta</taxon>
        <taxon>Tracheophyta</taxon>
        <taxon>Spermatophyta</taxon>
        <taxon>Magnoliopsida</taxon>
        <taxon>eudicotyledons</taxon>
        <taxon>Gunneridae</taxon>
        <taxon>Pentapetalae</taxon>
        <taxon>asterids</taxon>
        <taxon>lamiids</taxon>
        <taxon>Gentianales</taxon>
        <taxon>Rubiaceae</taxon>
        <taxon>Ixoroideae</taxon>
        <taxon>Gardenieae complex</taxon>
        <taxon>Bertiereae - Coffeeae clade</taxon>
        <taxon>Coffeeae</taxon>
        <taxon>Coffea</taxon>
    </lineage>
</organism>
<dbReference type="InterPro" id="IPR031968">
    <property type="entry name" value="VASt"/>
</dbReference>
<dbReference type="SMART" id="SM00568">
    <property type="entry name" value="GRAM"/>
    <property type="match status" value="1"/>
</dbReference>
<feature type="compositionally biased region" description="Low complexity" evidence="6">
    <location>
        <begin position="46"/>
        <end position="59"/>
    </location>
</feature>
<feature type="domain" description="VASt" evidence="8">
    <location>
        <begin position="288"/>
        <end position="460"/>
    </location>
</feature>
<protein>
    <submittedName>
        <fullName evidence="10">Protein VASCULAR ASSOCIATED DEATH 1, chloroplastic</fullName>
    </submittedName>
</protein>
<feature type="compositionally biased region" description="Low complexity" evidence="6">
    <location>
        <begin position="12"/>
        <end position="28"/>
    </location>
</feature>
<reference evidence="9" key="1">
    <citation type="journal article" date="2025" name="Foods">
        <title>Unveiling the Microbial Signatures of Arabica Coffee Cherries: Insights into Ripeness Specific Diversity, Functional Traits, and Implications for Quality and Safety.</title>
        <authorList>
            <consortium name="RefSeq"/>
            <person name="Tenea G.N."/>
            <person name="Cifuentes V."/>
            <person name="Reyes P."/>
            <person name="Cevallos-Vallejos M."/>
        </authorList>
    </citation>
    <scope>NUCLEOTIDE SEQUENCE [LARGE SCALE GENOMIC DNA]</scope>
</reference>
<dbReference type="GeneID" id="113726878"/>
<dbReference type="AlphaFoldDB" id="A0A6P6VVP3"/>
<keyword evidence="2 7" id="KW-0812">Transmembrane</keyword>
<feature type="coiled-coil region" evidence="5">
    <location>
        <begin position="604"/>
        <end position="638"/>
    </location>
</feature>
<feature type="region of interest" description="Disordered" evidence="6">
    <location>
        <begin position="1"/>
        <end position="59"/>
    </location>
</feature>
<dbReference type="OrthoDB" id="2162691at2759"/>
<feature type="transmembrane region" description="Helical" evidence="7">
    <location>
        <begin position="545"/>
        <end position="568"/>
    </location>
</feature>
<dbReference type="Pfam" id="PF16016">
    <property type="entry name" value="VASt"/>
    <property type="match status" value="1"/>
</dbReference>
<evidence type="ECO:0000256" key="7">
    <source>
        <dbReference type="SAM" id="Phobius"/>
    </source>
</evidence>
<evidence type="ECO:0000313" key="9">
    <source>
        <dbReference type="Proteomes" id="UP001652660"/>
    </source>
</evidence>
<dbReference type="RefSeq" id="XP_027106591.1">
    <property type="nucleotide sequence ID" value="XM_027250790.2"/>
</dbReference>
<dbReference type="InterPro" id="IPR011993">
    <property type="entry name" value="PH-like_dom_sf"/>
</dbReference>
<dbReference type="Pfam" id="PF02893">
    <property type="entry name" value="GRAM"/>
    <property type="match status" value="1"/>
</dbReference>
<reference evidence="10" key="2">
    <citation type="submission" date="2025-08" db="UniProtKB">
        <authorList>
            <consortium name="RefSeq"/>
        </authorList>
    </citation>
    <scope>IDENTIFICATION</scope>
    <source>
        <tissue evidence="10">Leaves</tissue>
    </source>
</reference>
<dbReference type="PANTHER" id="PTHR47666">
    <property type="entry name" value="PROTEIN VASCULAR ASSOCIATED DEATH 1, CHLOROPLASTIC"/>
    <property type="match status" value="1"/>
</dbReference>
<dbReference type="Gene3D" id="2.30.29.30">
    <property type="entry name" value="Pleckstrin-homology domain (PH domain)/Phosphotyrosine-binding domain (PTB)"/>
    <property type="match status" value="1"/>
</dbReference>
<accession>A0A6P6VVP3</accession>
<keyword evidence="4 7" id="KW-0472">Membrane</keyword>
<evidence type="ECO:0000259" key="8">
    <source>
        <dbReference type="PROSITE" id="PS51778"/>
    </source>
</evidence>
<dbReference type="CDD" id="cd13220">
    <property type="entry name" value="PH-GRAM_GRAMDC"/>
    <property type="match status" value="1"/>
</dbReference>
<sequence length="643" mass="72777">MAAVASEKVVEPSLTSSQSLSMSRTPSRQASNATASDPSFAETPDRPSSLDSSPSSSRQLIDSQNQLFLRSEEYRQLFRLPQDEVLIQDFNCALQENFLLQGHMYLFAHYICFYSNLFGFETRKIIPFNEVTSVRRAKAAAIFPTAIEIIAGGKKFFFTSFLSRDEAYKLINDGWSQNNSDIKSIADEQESTTGSNSLENGCAIVEKVESSRQSVDESNLIERDKDGLTPDDVVPQANGEPEILSTSIQQQDIAENNVENVQNIDCSASGKSLAWELVDYDPPQVPEGFTMVADSKFPVTVEEFLEFFFSDQAVDFQDSFHRKCGDRDFKQTEWRPHEKSGYTRDVSFQHPIKIYFGAKFGSCQVVQQYRVYKNCHFILETSQEISDVPYADYFRVEGLWHVERDGDESERGCILRVYVNVNFSKKTMWRGKIVQSTIEESREAYGTWIDLAHQLLKQKNLEVKEGNLIQSNQAQGKKEERNVGSLEKSDEAVEANFSRALPISKDVYQHPIVSPGRGHPGSASVAPFSDLLVKFYSALKNQNPVSLFLVIGIAVILLLMQVSILTLLSRPQQIHVVPQADWMYSINRGASESGGEIALLDKQITHLKEELHMVETLLDKMQHEHALLKLRLSDLERNRKRQK</sequence>
<evidence type="ECO:0000256" key="3">
    <source>
        <dbReference type="ARBA" id="ARBA00022989"/>
    </source>
</evidence>
<dbReference type="PANTHER" id="PTHR47666:SF1">
    <property type="entry name" value="PROTEIN VASCULAR ASSOCIATED DEATH 1, CHLOROPLASTIC"/>
    <property type="match status" value="1"/>
</dbReference>
<evidence type="ECO:0000256" key="1">
    <source>
        <dbReference type="ARBA" id="ARBA00004167"/>
    </source>
</evidence>
<comment type="subcellular location">
    <subcellularLocation>
        <location evidence="1">Membrane</location>
        <topology evidence="1">Single-pass membrane protein</topology>
    </subcellularLocation>
</comment>
<evidence type="ECO:0000256" key="4">
    <source>
        <dbReference type="ARBA" id="ARBA00023136"/>
    </source>
</evidence>
<dbReference type="InterPro" id="IPR004182">
    <property type="entry name" value="GRAM"/>
</dbReference>
<dbReference type="PROSITE" id="PS51778">
    <property type="entry name" value="VAST"/>
    <property type="match status" value="1"/>
</dbReference>
<gene>
    <name evidence="10" type="primary">LOC113726878</name>
</gene>
<dbReference type="GO" id="GO:0043069">
    <property type="term" value="P:negative regulation of programmed cell death"/>
    <property type="evidence" value="ECO:0007669"/>
    <property type="project" value="TreeGrafter"/>
</dbReference>
<name>A0A6P6VVP3_COFAR</name>
<keyword evidence="3 7" id="KW-1133">Transmembrane helix</keyword>
<keyword evidence="9" id="KW-1185">Reference proteome</keyword>
<evidence type="ECO:0000256" key="6">
    <source>
        <dbReference type="SAM" id="MobiDB-lite"/>
    </source>
</evidence>